<feature type="compositionally biased region" description="Basic and acidic residues" evidence="6">
    <location>
        <begin position="619"/>
        <end position="629"/>
    </location>
</feature>
<evidence type="ECO:0000313" key="9">
    <source>
        <dbReference type="Proteomes" id="UP000694380"/>
    </source>
</evidence>
<feature type="compositionally biased region" description="Polar residues" evidence="6">
    <location>
        <begin position="604"/>
        <end position="614"/>
    </location>
</feature>
<accession>A0A8C3HUD2</accession>
<feature type="region of interest" description="Disordered" evidence="6">
    <location>
        <begin position="1"/>
        <end position="30"/>
    </location>
</feature>
<dbReference type="FunFam" id="2.60.40.10:FF:000033">
    <property type="entry name" value="Killer cell immunoglobulin-like receptor"/>
    <property type="match status" value="2"/>
</dbReference>
<keyword evidence="1" id="KW-0732">Signal</keyword>
<evidence type="ECO:0000256" key="6">
    <source>
        <dbReference type="SAM" id="MobiDB-lite"/>
    </source>
</evidence>
<keyword evidence="5" id="KW-0393">Immunoglobulin domain</keyword>
<evidence type="ECO:0000313" key="8">
    <source>
        <dbReference type="Ensembl" id="ENSCPBP00000023735.1"/>
    </source>
</evidence>
<keyword evidence="2" id="KW-0677">Repeat</keyword>
<keyword evidence="9" id="KW-1185">Reference proteome</keyword>
<dbReference type="PANTHER" id="PTHR11738:SF186">
    <property type="entry name" value="OSTEOCLAST-ASSOCIATED IMMUNOGLOBULIN-LIKE RECEPTOR"/>
    <property type="match status" value="1"/>
</dbReference>
<evidence type="ECO:0000256" key="4">
    <source>
        <dbReference type="ARBA" id="ARBA00023180"/>
    </source>
</evidence>
<dbReference type="InterPro" id="IPR013783">
    <property type="entry name" value="Ig-like_fold"/>
</dbReference>
<dbReference type="InterPro" id="IPR003599">
    <property type="entry name" value="Ig_sub"/>
</dbReference>
<evidence type="ECO:0000256" key="3">
    <source>
        <dbReference type="ARBA" id="ARBA00023157"/>
    </source>
</evidence>
<keyword evidence="3" id="KW-1015">Disulfide bond</keyword>
<feature type="domain" description="Immunoglobulin" evidence="7">
    <location>
        <begin position="253"/>
        <end position="338"/>
    </location>
</feature>
<name>A0A8C3HUD2_CHRPI</name>
<feature type="region of interest" description="Disordered" evidence="6">
    <location>
        <begin position="562"/>
        <end position="646"/>
    </location>
</feature>
<protein>
    <recommendedName>
        <fullName evidence="7">Immunoglobulin domain-containing protein</fullName>
    </recommendedName>
</protein>
<feature type="domain" description="Immunoglobulin" evidence="7">
    <location>
        <begin position="348"/>
        <end position="433"/>
    </location>
</feature>
<proteinExistence type="predicted"/>
<dbReference type="SMART" id="SM00409">
    <property type="entry name" value="IG"/>
    <property type="match status" value="4"/>
</dbReference>
<feature type="domain" description="Immunoglobulin" evidence="7">
    <location>
        <begin position="157"/>
        <end position="240"/>
    </location>
</feature>
<dbReference type="InterPro" id="IPR013151">
    <property type="entry name" value="Immunoglobulin_dom"/>
</dbReference>
<dbReference type="Pfam" id="PF13895">
    <property type="entry name" value="Ig_2"/>
    <property type="match status" value="2"/>
</dbReference>
<evidence type="ECO:0000259" key="7">
    <source>
        <dbReference type="SMART" id="SM00409"/>
    </source>
</evidence>
<dbReference type="AlphaFoldDB" id="A0A8C3HUD2"/>
<reference evidence="8" key="2">
    <citation type="submission" date="2025-09" db="UniProtKB">
        <authorList>
            <consortium name="Ensembl"/>
        </authorList>
    </citation>
    <scope>IDENTIFICATION</scope>
</reference>
<organism evidence="8 9">
    <name type="scientific">Chrysemys picta bellii</name>
    <name type="common">Western painted turtle</name>
    <name type="synonym">Emys bellii</name>
    <dbReference type="NCBI Taxonomy" id="8478"/>
    <lineage>
        <taxon>Eukaryota</taxon>
        <taxon>Metazoa</taxon>
        <taxon>Chordata</taxon>
        <taxon>Craniata</taxon>
        <taxon>Vertebrata</taxon>
        <taxon>Euteleostomi</taxon>
        <taxon>Archelosauria</taxon>
        <taxon>Testudinata</taxon>
        <taxon>Testudines</taxon>
        <taxon>Cryptodira</taxon>
        <taxon>Durocryptodira</taxon>
        <taxon>Testudinoidea</taxon>
        <taxon>Emydidae</taxon>
        <taxon>Chrysemys</taxon>
    </lineage>
</organism>
<sequence length="646" mass="69790">PEPAASPQLGLRVTRSPGHRSLGYPSSRPSGAVSPLFNSCLLLKAGREYPKPPIWVSPSRVVALGGSVTIRCEGRYQGMEFFLHKAGNQNPQVQSVYFGTVAEFPIPSVGREDGGSYTCDYRPITAQNRSSYLSDPVEIIVGGEGGACYPKPNITLRPSGGVSLGGAMTVQCRGQHQGVQFVLNKERRHFPPVDSDRFEVVFPISNVRREHGGSYSCSYHSRSEPFAVSYPSDPMELVVRGEGPGSASPFPAPPPARPSWGLYVTIWCQGQYWYVRFFLHKAGDLNPQRHMDPAGDTAEFHIPNVGRQHGGNYSCSYRPRSEPFVSSQPSDPVELVVGSYPKPSISVSPGGVIPVGGNITIRCQHQHLGMRFLLYKAGVGKYLNYTDPAGYMAEFPITSARREHGGSYTCRYSNRTIQTAYSEPSDPVQIIVAGQGPSPAPRLPAPHPARPQQMGRPAQALKVGWRGDISAPWRFGDLDPRGDPDPVSAPSLTLHAGDGAQWPCRGLSHAPSPSHCRAQLPQTLHLPEPQHGGVTLGGAVTIRCRGQRRGLEFVLDKAGARNAAAPGGDSAGIKFPIPKASRADGGSNTCYYPHDSDPDRAGGPSSQLHTQTDPWPSRGDARPGSRDRVIWGFPIQGEKQPLEIQG</sequence>
<keyword evidence="4" id="KW-0325">Glycoprotein</keyword>
<dbReference type="Ensembl" id="ENSCPBT00000027946.1">
    <property type="protein sequence ID" value="ENSCPBP00000023735.1"/>
    <property type="gene ID" value="ENSCPBG00000016836.1"/>
</dbReference>
<evidence type="ECO:0000256" key="2">
    <source>
        <dbReference type="ARBA" id="ARBA00022737"/>
    </source>
</evidence>
<dbReference type="InterPro" id="IPR036179">
    <property type="entry name" value="Ig-like_dom_sf"/>
</dbReference>
<dbReference type="GO" id="GO:0002764">
    <property type="term" value="P:immune response-regulating signaling pathway"/>
    <property type="evidence" value="ECO:0007669"/>
    <property type="project" value="TreeGrafter"/>
</dbReference>
<dbReference type="Pfam" id="PF00047">
    <property type="entry name" value="ig"/>
    <property type="match status" value="1"/>
</dbReference>
<dbReference type="Gene3D" id="2.60.40.10">
    <property type="entry name" value="Immunoglobulins"/>
    <property type="match status" value="5"/>
</dbReference>
<evidence type="ECO:0000256" key="1">
    <source>
        <dbReference type="ARBA" id="ARBA00022729"/>
    </source>
</evidence>
<reference evidence="8" key="1">
    <citation type="submission" date="2025-08" db="UniProtKB">
        <authorList>
            <consortium name="Ensembl"/>
        </authorList>
    </citation>
    <scope>IDENTIFICATION</scope>
</reference>
<dbReference type="SUPFAM" id="SSF48726">
    <property type="entry name" value="Immunoglobulin"/>
    <property type="match status" value="4"/>
</dbReference>
<evidence type="ECO:0000256" key="5">
    <source>
        <dbReference type="ARBA" id="ARBA00023319"/>
    </source>
</evidence>
<dbReference type="InterPro" id="IPR050412">
    <property type="entry name" value="Ig-like_Receptors_ImmuneReg"/>
</dbReference>
<dbReference type="PANTHER" id="PTHR11738">
    <property type="entry name" value="MHC CLASS I NK CELL RECEPTOR"/>
    <property type="match status" value="1"/>
</dbReference>
<feature type="domain" description="Immunoglobulin" evidence="7">
    <location>
        <begin position="57"/>
        <end position="142"/>
    </location>
</feature>
<dbReference type="GeneTree" id="ENSGT01150000286974"/>
<dbReference type="Proteomes" id="UP000694380">
    <property type="component" value="Unplaced"/>
</dbReference>
<dbReference type="FunFam" id="2.60.40.10:FF:000049">
    <property type="entry name" value="Leukocyte immunoglobulin-like receptor subfamily B member 1"/>
    <property type="match status" value="2"/>
</dbReference>